<dbReference type="AlphaFoldDB" id="A0A7X0JDH7"/>
<accession>A0A7X0JDH7</accession>
<evidence type="ECO:0000313" key="2">
    <source>
        <dbReference type="EMBL" id="MBB6505194.1"/>
    </source>
</evidence>
<dbReference type="EMBL" id="JACHBT010000010">
    <property type="protein sequence ID" value="MBB6505194.1"/>
    <property type="molecule type" value="Genomic_DNA"/>
</dbReference>
<evidence type="ECO:0000313" key="3">
    <source>
        <dbReference type="Proteomes" id="UP000522313"/>
    </source>
</evidence>
<dbReference type="RefSeq" id="WP_184036944.1">
    <property type="nucleotide sequence ID" value="NZ_BAABAR010000020.1"/>
</dbReference>
<reference evidence="1 4" key="1">
    <citation type="submission" date="2020-08" db="EMBL/GenBank/DDBJ databases">
        <title>Genomic Encyclopedia of Type Strains, Phase IV (KMG-IV): sequencing the most valuable type-strain genomes for metagenomic binning, comparative biology and taxonomic classification.</title>
        <authorList>
            <person name="Goeker M."/>
        </authorList>
    </citation>
    <scope>NUCLEOTIDE SEQUENCE [LARGE SCALE GENOMIC DNA]</scope>
    <source>
        <strain evidence="1 4">DSM 101535</strain>
    </source>
</reference>
<dbReference type="EMBL" id="JACIJN010000006">
    <property type="protein sequence ID" value="MBB5726198.1"/>
    <property type="molecule type" value="Genomic_DNA"/>
</dbReference>
<gene>
    <name evidence="2" type="ORF">F4693_002181</name>
    <name evidence="1" type="ORF">FHS97_002134</name>
</gene>
<evidence type="ECO:0000313" key="1">
    <source>
        <dbReference type="EMBL" id="MBB5726198.1"/>
    </source>
</evidence>
<evidence type="ECO:0000313" key="4">
    <source>
        <dbReference type="Proteomes" id="UP000560131"/>
    </source>
</evidence>
<keyword evidence="4" id="KW-1185">Reference proteome</keyword>
<name>A0A7X0JDH7_9SPHN</name>
<proteinExistence type="predicted"/>
<dbReference type="Proteomes" id="UP000560131">
    <property type="component" value="Unassembled WGS sequence"/>
</dbReference>
<dbReference type="Proteomes" id="UP000522313">
    <property type="component" value="Unassembled WGS sequence"/>
</dbReference>
<reference evidence="2 3" key="2">
    <citation type="submission" date="2020-08" db="EMBL/GenBank/DDBJ databases">
        <title>The Agave Microbiome: Exploring the role of microbial communities in plant adaptations to desert environments.</title>
        <authorList>
            <person name="Partida-Martinez L.P."/>
        </authorList>
    </citation>
    <scope>NUCLEOTIDE SEQUENCE [LARGE SCALE GENOMIC DNA]</scope>
    <source>
        <strain evidence="2 3">AS3.13</strain>
    </source>
</reference>
<reference evidence="2 3" key="3">
    <citation type="submission" date="2020-08" db="EMBL/GenBank/DDBJ databases">
        <authorList>
            <person name="Partida-Martinez L."/>
            <person name="Huntemann M."/>
            <person name="Clum A."/>
            <person name="Wang J."/>
            <person name="Palaniappan K."/>
            <person name="Ritter S."/>
            <person name="Chen I.-M."/>
            <person name="Stamatis D."/>
            <person name="Reddy T."/>
            <person name="O'Malley R."/>
            <person name="Daum C."/>
            <person name="Shapiro N."/>
            <person name="Ivanova N."/>
            <person name="Kyrpides N."/>
            <person name="Woyke T."/>
        </authorList>
    </citation>
    <scope>NUCLEOTIDE SEQUENCE [LARGE SCALE GENOMIC DNA]</scope>
    <source>
        <strain evidence="2 3">AS3.13</strain>
    </source>
</reference>
<protein>
    <submittedName>
        <fullName evidence="2">Uncharacterized protein</fullName>
    </submittedName>
</protein>
<organism evidence="2 3">
    <name type="scientific">Sphingomonas endophytica</name>
    <dbReference type="NCBI Taxonomy" id="869719"/>
    <lineage>
        <taxon>Bacteria</taxon>
        <taxon>Pseudomonadati</taxon>
        <taxon>Pseudomonadota</taxon>
        <taxon>Alphaproteobacteria</taxon>
        <taxon>Sphingomonadales</taxon>
        <taxon>Sphingomonadaceae</taxon>
        <taxon>Sphingomonas</taxon>
    </lineage>
</organism>
<sequence length="56" mass="6096">MDLNYLFHRHQVSMMMAAAARGSEARMAHVQLAGRYARQIASAQAGMGADRTFVAA</sequence>
<comment type="caution">
    <text evidence="2">The sequence shown here is derived from an EMBL/GenBank/DDBJ whole genome shotgun (WGS) entry which is preliminary data.</text>
</comment>